<evidence type="ECO:0000256" key="2">
    <source>
        <dbReference type="ARBA" id="ARBA00001913"/>
    </source>
</evidence>
<dbReference type="Gene3D" id="3.30.565.10">
    <property type="entry name" value="Histidine kinase-like ATPase, C-terminal domain"/>
    <property type="match status" value="1"/>
</dbReference>
<dbReference type="SUPFAM" id="SSF56719">
    <property type="entry name" value="Type II DNA topoisomerase"/>
    <property type="match status" value="1"/>
</dbReference>
<evidence type="ECO:0000256" key="8">
    <source>
        <dbReference type="ARBA" id="ARBA00022741"/>
    </source>
</evidence>
<dbReference type="Pfam" id="PF02518">
    <property type="entry name" value="HATPase_c"/>
    <property type="match status" value="1"/>
</dbReference>
<feature type="region of interest" description="Disordered" evidence="17">
    <location>
        <begin position="1142"/>
        <end position="1166"/>
    </location>
</feature>
<dbReference type="PRINTS" id="PR00418">
    <property type="entry name" value="TPI2FAMILY"/>
</dbReference>
<dbReference type="InterPro" id="IPR020568">
    <property type="entry name" value="Ribosomal_Su5_D2-typ_SF"/>
</dbReference>
<keyword evidence="21" id="KW-1185">Reference proteome</keyword>
<dbReference type="InterPro" id="IPR003594">
    <property type="entry name" value="HATPase_dom"/>
</dbReference>
<evidence type="ECO:0000256" key="5">
    <source>
        <dbReference type="ARBA" id="ARBA00012895"/>
    </source>
</evidence>
<evidence type="ECO:0000259" key="18">
    <source>
        <dbReference type="PROSITE" id="PS50880"/>
    </source>
</evidence>
<dbReference type="EMBL" id="JAGTJR010000010">
    <property type="protein sequence ID" value="KAH7053078.1"/>
    <property type="molecule type" value="Genomic_DNA"/>
</dbReference>
<dbReference type="InterPro" id="IPR050634">
    <property type="entry name" value="DNA_Topoisomerase_II"/>
</dbReference>
<feature type="compositionally biased region" description="Basic and acidic residues" evidence="17">
    <location>
        <begin position="1668"/>
        <end position="1677"/>
    </location>
</feature>
<feature type="coiled-coil region" evidence="16">
    <location>
        <begin position="1080"/>
        <end position="1111"/>
    </location>
</feature>
<evidence type="ECO:0000256" key="13">
    <source>
        <dbReference type="ARBA" id="ARBA00023235"/>
    </source>
</evidence>
<feature type="compositionally biased region" description="Basic residues" evidence="17">
    <location>
        <begin position="1474"/>
        <end position="1487"/>
    </location>
</feature>
<organism evidence="20 21">
    <name type="scientific">Macrophomina phaseolina</name>
    <dbReference type="NCBI Taxonomy" id="35725"/>
    <lineage>
        <taxon>Eukaryota</taxon>
        <taxon>Fungi</taxon>
        <taxon>Dikarya</taxon>
        <taxon>Ascomycota</taxon>
        <taxon>Pezizomycotina</taxon>
        <taxon>Dothideomycetes</taxon>
        <taxon>Dothideomycetes incertae sedis</taxon>
        <taxon>Botryosphaeriales</taxon>
        <taxon>Botryosphaeriaceae</taxon>
        <taxon>Macrophomina</taxon>
    </lineage>
</organism>
<feature type="compositionally biased region" description="Low complexity" evidence="17">
    <location>
        <begin position="23"/>
        <end position="34"/>
    </location>
</feature>
<comment type="cofactor">
    <cofactor evidence="3">
        <name>Mg(2+)</name>
        <dbReference type="ChEBI" id="CHEBI:18420"/>
    </cofactor>
</comment>
<feature type="active site" description="O-(5'-phospho-DNA)-tyrosine intermediate" evidence="14">
    <location>
        <position position="856"/>
    </location>
</feature>
<dbReference type="InterPro" id="IPR036890">
    <property type="entry name" value="HATPase_C_sf"/>
</dbReference>
<gene>
    <name evidence="20" type="ORF">B0J12DRAFT_658654</name>
</gene>
<feature type="compositionally biased region" description="Basic and acidic residues" evidence="17">
    <location>
        <begin position="1503"/>
        <end position="1513"/>
    </location>
</feature>
<dbReference type="Gene3D" id="3.40.50.670">
    <property type="match status" value="1"/>
</dbReference>
<feature type="compositionally biased region" description="Polar residues" evidence="17">
    <location>
        <begin position="1610"/>
        <end position="1621"/>
    </location>
</feature>
<dbReference type="InterPro" id="IPR013757">
    <property type="entry name" value="Topo_IIA_A_a_sf"/>
</dbReference>
<evidence type="ECO:0000313" key="21">
    <source>
        <dbReference type="Proteomes" id="UP000774617"/>
    </source>
</evidence>
<evidence type="ECO:0000256" key="3">
    <source>
        <dbReference type="ARBA" id="ARBA00001946"/>
    </source>
</evidence>
<feature type="domain" description="Topo IIA-type catalytic" evidence="19">
    <location>
        <begin position="766"/>
        <end position="1214"/>
    </location>
</feature>
<dbReference type="Gene3D" id="3.30.1490.30">
    <property type="match status" value="1"/>
</dbReference>
<dbReference type="Gene3D" id="3.30.230.10">
    <property type="match status" value="1"/>
</dbReference>
<feature type="domain" description="Toprim" evidence="18">
    <location>
        <begin position="515"/>
        <end position="629"/>
    </location>
</feature>
<feature type="compositionally biased region" description="Basic residues" evidence="17">
    <location>
        <begin position="1514"/>
        <end position="1525"/>
    </location>
</feature>
<accession>A0ABQ8GDN7</accession>
<keyword evidence="10" id="KW-0460">Magnesium</keyword>
<dbReference type="PROSITE" id="PS52040">
    <property type="entry name" value="TOPO_IIA"/>
    <property type="match status" value="1"/>
</dbReference>
<dbReference type="PRINTS" id="PR01158">
    <property type="entry name" value="TOPISMRASEII"/>
</dbReference>
<keyword evidence="16" id="KW-0175">Coiled coil</keyword>
<dbReference type="SUPFAM" id="SSF54211">
    <property type="entry name" value="Ribosomal protein S5 domain 2-like"/>
    <property type="match status" value="1"/>
</dbReference>
<evidence type="ECO:0000256" key="16">
    <source>
        <dbReference type="SAM" id="Coils"/>
    </source>
</evidence>
<dbReference type="InterPro" id="IPR013506">
    <property type="entry name" value="Topo_IIA_bsu_dom2"/>
</dbReference>
<keyword evidence="7" id="KW-0479">Metal-binding</keyword>
<keyword evidence="9 15" id="KW-0067">ATP-binding</keyword>
<dbReference type="SUPFAM" id="SSF55874">
    <property type="entry name" value="ATPase domain of HSP90 chaperone/DNA topoisomerase II/histidine kinase"/>
    <property type="match status" value="1"/>
</dbReference>
<dbReference type="Gene3D" id="3.90.199.10">
    <property type="entry name" value="Topoisomerase II, domain 5"/>
    <property type="match status" value="1"/>
</dbReference>
<keyword evidence="11 14" id="KW-0799">Topoisomerase</keyword>
<dbReference type="PANTHER" id="PTHR10169:SF38">
    <property type="entry name" value="DNA TOPOISOMERASE 2"/>
    <property type="match status" value="1"/>
</dbReference>
<dbReference type="InterPro" id="IPR013760">
    <property type="entry name" value="Topo_IIA-like_dom_sf"/>
</dbReference>
<proteinExistence type="inferred from homology"/>
<evidence type="ECO:0000256" key="15">
    <source>
        <dbReference type="RuleBase" id="RU362094"/>
    </source>
</evidence>
<feature type="compositionally biased region" description="Low complexity" evidence="17">
    <location>
        <begin position="1365"/>
        <end position="1386"/>
    </location>
</feature>
<comment type="subunit">
    <text evidence="15">Homodimer.</text>
</comment>
<dbReference type="Proteomes" id="UP000774617">
    <property type="component" value="Unassembled WGS sequence"/>
</dbReference>
<reference evidence="20 21" key="1">
    <citation type="journal article" date="2021" name="Nat. Commun.">
        <title>Genetic determinants of endophytism in the Arabidopsis root mycobiome.</title>
        <authorList>
            <person name="Mesny F."/>
            <person name="Miyauchi S."/>
            <person name="Thiergart T."/>
            <person name="Pickel B."/>
            <person name="Atanasova L."/>
            <person name="Karlsson M."/>
            <person name="Huettel B."/>
            <person name="Barry K.W."/>
            <person name="Haridas S."/>
            <person name="Chen C."/>
            <person name="Bauer D."/>
            <person name="Andreopoulos W."/>
            <person name="Pangilinan J."/>
            <person name="LaButti K."/>
            <person name="Riley R."/>
            <person name="Lipzen A."/>
            <person name="Clum A."/>
            <person name="Drula E."/>
            <person name="Henrissat B."/>
            <person name="Kohler A."/>
            <person name="Grigoriev I.V."/>
            <person name="Martin F.M."/>
            <person name="Hacquard S."/>
        </authorList>
    </citation>
    <scope>NUCLEOTIDE SEQUENCE [LARGE SCALE GENOMIC DNA]</scope>
    <source>
        <strain evidence="20 21">MPI-SDFR-AT-0080</strain>
    </source>
</reference>
<feature type="compositionally biased region" description="Low complexity" evidence="17">
    <location>
        <begin position="1639"/>
        <end position="1667"/>
    </location>
</feature>
<dbReference type="SMART" id="SM00434">
    <property type="entry name" value="TOP4c"/>
    <property type="match status" value="1"/>
</dbReference>
<dbReference type="Pfam" id="PF00204">
    <property type="entry name" value="DNA_gyraseB"/>
    <property type="match status" value="1"/>
</dbReference>
<dbReference type="CDD" id="cd03365">
    <property type="entry name" value="TOPRIM_TopoIIA"/>
    <property type="match status" value="1"/>
</dbReference>
<dbReference type="InterPro" id="IPR001154">
    <property type="entry name" value="TopoII_euk"/>
</dbReference>
<evidence type="ECO:0000256" key="14">
    <source>
        <dbReference type="PROSITE-ProRule" id="PRU01384"/>
    </source>
</evidence>
<comment type="cofactor">
    <cofactor evidence="2">
        <name>Ca(2+)</name>
        <dbReference type="ChEBI" id="CHEBI:29108"/>
    </cofactor>
</comment>
<feature type="compositionally biased region" description="Basic residues" evidence="17">
    <location>
        <begin position="1444"/>
        <end position="1455"/>
    </location>
</feature>
<feature type="compositionally biased region" description="Acidic residues" evidence="17">
    <location>
        <begin position="1342"/>
        <end position="1352"/>
    </location>
</feature>
<sequence>MSSDEESPFEISDGSDFEEAPPKKAAAKPTSKKATAPKRAVKKKEPLQPVHNDSFVRDDDDDTIMSDASPVMPKAPKAAPGSATEKYQRLTQLEHILKRPDTYIGSVERDQKQMWVYNSVTEAMEMREVSFVPGLYKIFDEILVNAADNKQNDKNMNEMRVKIDRVSGEISVKNNGKGIPIEIHSKEGIYIPELIFGHLLTSSNYDDNQQKVTGGRNGYGAKLCNIFSTEFSLETVDSRVGKKYKQTWTDNMAKCGKAKITSHKGEDYTMVTFKPDYAKFGMDGIDDDFEGLAKRRVYDLAGTCKGVKVYLNGERIKIKNFKDYMKMYTKAIKSEQVASGASSEGEKEVILTDNPDERWEIGFAVSDGSFQQVSFVNSIATTSGGTHVSYIADQIVNKLTDIIKKKNKGGFQLKPQHLKNHIFLFVNCQIVNPAFTSQTKEQMTTKVSQFGSKCSVSDNFLKAIAKTEVVNNILHFAQQKADQVLKKSDGSKRMRMNHSKLTDANKAGTKDGYRCTLILTEGDSASLLALAGRATVDPDLFGVFPLRGKMLNVRDASIDQISKNQEIQNIKKFIGLQHKKEYTDTKSLRYGHIMIMTDQDHDGSHIKGLLINFLQVQFPSLLKIEGFLLEFITPIVKVWKGDPKHPKQLKSFFTMPEYEEWKKDPTHQKGWDHKYYKGLGTSKPEDAVEYFQDLDKHLKEFHTMKDQEAELIDLAFSKKKADARKEWLRNFVPGTYLDMSASKISYEDFVNKELILFSMVDNLRSIPSVIDGFKPGQRKVLYTCFKKNLRKDIKVNELAGFVGGLTNYAYGDASLQQTIVGLAQNFVGSNNINLLEPSGNFGSRIQGGSDAASARYIYTRLSPLARKLFHVSDEPLLEHDQDDGKPIEPTMYVPILPMILVNGADGIGTGWSSSIPNYNPKEIVENLRRRMAGSSKDDMVRMMPWFKNWEGTIEDMGGDRYKFTGKILQTGELEVEISELPIRVWTQDFKDKLEEIIKGEKSASFIKDYNEYHTLTKVRFVIKMSDAKAMATALEMGLEERFKLYKSMATSNLVAFDHQGRIHKYATELDILEEFYILRLKYYEKRKQNLLDEMNRELEKLSNQSRFIKMIIDGKLTVSKKKKAVLVAELKKLGFKPIPKNEAKKQGEEEEFLEDEEESDNEPGANDYDYLLGMAIWSLTQERVEKLLKQIGDKEEEIDILLKKSPKDLWNEDLEAFIEEYDNVLAFEANEAKKSRNKGRRASAKLRIGSSKGGKKRKADDSDAMSDEDFEIGKKKKTAQKPKQSSVLTSYFSKYDDNATAKEKEKAKAATTTVETKSKAPQPKTSLLSSYMAKHGKTFDKDDSDSIMEMDDSPNAADGDKSDVPATTAPAASTSKAKAPNSTKAPNKAKKTSDLDSFSDDDFADAPSQPATKTAKPAAKSKKTVVSDDESDEPLSDAPPKPAPKTKKAAAKPKKIVVSDDENDEFVSDVAPKRAAKAKKPAAKSKKAVVSDESDDEDVFAEVARETKAEAATRKPRAAAAKKKATYVLSDSDSDEEMADDGLGDVSNLVKGINGPSDASGRQLFSASKSRAKGAGLSTVAVGRTRPSLEDSDHEESQTDYTMLAPQPSPQRQIPRTANDTRLSDDSDIDMEDEPPAKPAAKPRGRPAASKTTAAKAKAGASKATSKAVEKTSEKPKTLSPAAKAYAKARPARAAAAKKYVVDDDDDDEDEDEDASEASAASEEDFDDDESE</sequence>
<dbReference type="Pfam" id="PF16898">
    <property type="entry name" value="TOPRIM_C"/>
    <property type="match status" value="1"/>
</dbReference>
<evidence type="ECO:0000256" key="12">
    <source>
        <dbReference type="ARBA" id="ARBA00023125"/>
    </source>
</evidence>
<dbReference type="Pfam" id="PF01751">
    <property type="entry name" value="Toprim"/>
    <property type="match status" value="1"/>
</dbReference>
<comment type="catalytic activity">
    <reaction evidence="1 14 15">
        <text>ATP-dependent breakage, passage and rejoining of double-stranded DNA.</text>
        <dbReference type="EC" id="5.6.2.2"/>
    </reaction>
</comment>
<dbReference type="InterPro" id="IPR006171">
    <property type="entry name" value="TOPRIM_dom"/>
</dbReference>
<dbReference type="CDD" id="cd16930">
    <property type="entry name" value="HATPase_TopII-like"/>
    <property type="match status" value="1"/>
</dbReference>
<feature type="region of interest" description="Disordered" evidence="17">
    <location>
        <begin position="1232"/>
        <end position="1732"/>
    </location>
</feature>
<feature type="compositionally biased region" description="Low complexity" evidence="17">
    <location>
        <begin position="1405"/>
        <end position="1418"/>
    </location>
</feature>
<dbReference type="InterPro" id="IPR001241">
    <property type="entry name" value="Topo_IIA"/>
</dbReference>
<dbReference type="InterPro" id="IPR002205">
    <property type="entry name" value="Topo_IIA_dom_A"/>
</dbReference>
<comment type="similarity">
    <text evidence="4 15">Belongs to the type II topoisomerase family.</text>
</comment>
<name>A0ABQ8GDN7_9PEZI</name>
<dbReference type="InterPro" id="IPR013759">
    <property type="entry name" value="Topo_IIA_B_C"/>
</dbReference>
<evidence type="ECO:0000256" key="6">
    <source>
        <dbReference type="ARBA" id="ARBA00019635"/>
    </source>
</evidence>
<dbReference type="InterPro" id="IPR013758">
    <property type="entry name" value="Topo_IIA_A/C_ab"/>
</dbReference>
<feature type="compositionally biased region" description="Acidic residues" evidence="17">
    <location>
        <begin position="1703"/>
        <end position="1732"/>
    </location>
</feature>
<dbReference type="InterPro" id="IPR034157">
    <property type="entry name" value="TOPRIM_TopoII"/>
</dbReference>
<comment type="caution">
    <text evidence="20">The sequence shown here is derived from an EMBL/GenBank/DDBJ whole genome shotgun (WGS) entry which is preliminary data.</text>
</comment>
<dbReference type="PROSITE" id="PS50880">
    <property type="entry name" value="TOPRIM"/>
    <property type="match status" value="1"/>
</dbReference>
<feature type="compositionally biased region" description="Basic residues" evidence="17">
    <location>
        <begin position="1235"/>
        <end position="1244"/>
    </location>
</feature>
<comment type="function">
    <text evidence="15">Control of topological states of DNA by transient breakage and subsequent rejoining of DNA strands. Topoisomerase II makes double-strand breaks.</text>
</comment>
<dbReference type="EC" id="5.6.2.2" evidence="5 15"/>
<feature type="compositionally biased region" description="Basic and acidic residues" evidence="17">
    <location>
        <begin position="1294"/>
        <end position="1308"/>
    </location>
</feature>
<evidence type="ECO:0000313" key="20">
    <source>
        <dbReference type="EMBL" id="KAH7053078.1"/>
    </source>
</evidence>
<evidence type="ECO:0000259" key="19">
    <source>
        <dbReference type="PROSITE" id="PS52040"/>
    </source>
</evidence>
<dbReference type="CDD" id="cd03481">
    <property type="entry name" value="TopoIIA_Trans_ScTopoIIA"/>
    <property type="match status" value="1"/>
</dbReference>
<keyword evidence="13 14" id="KW-0413">Isomerase</keyword>
<dbReference type="Gene3D" id="3.30.1360.40">
    <property type="match status" value="1"/>
</dbReference>
<dbReference type="SMART" id="SM00433">
    <property type="entry name" value="TOP2c"/>
    <property type="match status" value="1"/>
</dbReference>
<feature type="compositionally biased region" description="Basic and acidic residues" evidence="17">
    <location>
        <begin position="1587"/>
        <end position="1597"/>
    </location>
</feature>
<keyword evidence="8 15" id="KW-0547">Nucleotide-binding</keyword>
<evidence type="ECO:0000256" key="9">
    <source>
        <dbReference type="ARBA" id="ARBA00022840"/>
    </source>
</evidence>
<keyword evidence="12 14" id="KW-0238">DNA-binding</keyword>
<feature type="region of interest" description="Disordered" evidence="17">
    <location>
        <begin position="1"/>
        <end position="83"/>
    </location>
</feature>
<dbReference type="Pfam" id="PF00521">
    <property type="entry name" value="DNA_topoisoIV"/>
    <property type="match status" value="1"/>
</dbReference>
<evidence type="ECO:0000256" key="4">
    <source>
        <dbReference type="ARBA" id="ARBA00011080"/>
    </source>
</evidence>
<feature type="compositionally biased region" description="Acidic residues" evidence="17">
    <location>
        <begin position="1"/>
        <end position="19"/>
    </location>
</feature>
<evidence type="ECO:0000256" key="17">
    <source>
        <dbReference type="SAM" id="MobiDB-lite"/>
    </source>
</evidence>
<dbReference type="PANTHER" id="PTHR10169">
    <property type="entry name" value="DNA TOPOISOMERASE/GYRASE"/>
    <property type="match status" value="1"/>
</dbReference>
<evidence type="ECO:0000256" key="11">
    <source>
        <dbReference type="ARBA" id="ARBA00023029"/>
    </source>
</evidence>
<dbReference type="InterPro" id="IPR031660">
    <property type="entry name" value="TOPRIM_C"/>
</dbReference>
<feature type="compositionally biased region" description="Low complexity" evidence="17">
    <location>
        <begin position="1681"/>
        <end position="1699"/>
    </location>
</feature>
<evidence type="ECO:0000256" key="10">
    <source>
        <dbReference type="ARBA" id="ARBA00022842"/>
    </source>
</evidence>
<feature type="compositionally biased region" description="Acidic residues" evidence="17">
    <location>
        <begin position="1148"/>
        <end position="1161"/>
    </location>
</feature>
<evidence type="ECO:0000256" key="7">
    <source>
        <dbReference type="ARBA" id="ARBA00022723"/>
    </source>
</evidence>
<evidence type="ECO:0000256" key="1">
    <source>
        <dbReference type="ARBA" id="ARBA00000185"/>
    </source>
</evidence>
<feature type="compositionally biased region" description="Acidic residues" evidence="17">
    <location>
        <begin position="1532"/>
        <end position="1543"/>
    </location>
</feature>
<protein>
    <recommendedName>
        <fullName evidence="6 15">DNA topoisomerase 2</fullName>
        <ecNumber evidence="5 15">5.6.2.2</ecNumber>
    </recommendedName>
</protein>
<dbReference type="CDD" id="cd00187">
    <property type="entry name" value="TOP4c"/>
    <property type="match status" value="1"/>
</dbReference>
<dbReference type="Gene3D" id="1.10.268.10">
    <property type="entry name" value="Topoisomerase, domain 3"/>
    <property type="match status" value="1"/>
</dbReference>
<dbReference type="InterPro" id="IPR014721">
    <property type="entry name" value="Ribsml_uS5_D2-typ_fold_subgr"/>
</dbReference>